<protein>
    <submittedName>
        <fullName evidence="1">Uncharacterized protein</fullName>
    </submittedName>
</protein>
<dbReference type="Proteomes" id="UP000694892">
    <property type="component" value="Chromosome 7S"/>
</dbReference>
<sequence length="124" mass="14439">MRPRVASYVLNPINYLYMKGTSWYYGAQMLWRVCNRVLVSWIVGKWLQAMKRECGCRFIYPHNKQSRLRVHLSAPLQVFSPFVALVCSSDLCCRLSFIDPELGAHLSDVLDTLRCNALRGKRRK</sequence>
<dbReference type="EMBL" id="CM004479">
    <property type="protein sequence ID" value="OCT71121.1"/>
    <property type="molecule type" value="Genomic_DNA"/>
</dbReference>
<name>A0A974CEE0_XENLA</name>
<evidence type="ECO:0000313" key="2">
    <source>
        <dbReference type="Proteomes" id="UP000694892"/>
    </source>
</evidence>
<gene>
    <name evidence="1" type="ORF">XELAEV_18038030mg</name>
</gene>
<proteinExistence type="predicted"/>
<reference evidence="2" key="1">
    <citation type="journal article" date="2016" name="Nature">
        <title>Genome evolution in the allotetraploid frog Xenopus laevis.</title>
        <authorList>
            <person name="Session A.M."/>
            <person name="Uno Y."/>
            <person name="Kwon T."/>
            <person name="Chapman J.A."/>
            <person name="Toyoda A."/>
            <person name="Takahashi S."/>
            <person name="Fukui A."/>
            <person name="Hikosaka A."/>
            <person name="Suzuki A."/>
            <person name="Kondo M."/>
            <person name="van Heeringen S.J."/>
            <person name="Quigley I."/>
            <person name="Heinz S."/>
            <person name="Ogino H."/>
            <person name="Ochi H."/>
            <person name="Hellsten U."/>
            <person name="Lyons J.B."/>
            <person name="Simakov O."/>
            <person name="Putnam N."/>
            <person name="Stites J."/>
            <person name="Kuroki Y."/>
            <person name="Tanaka T."/>
            <person name="Michiue T."/>
            <person name="Watanabe M."/>
            <person name="Bogdanovic O."/>
            <person name="Lister R."/>
            <person name="Georgiou G."/>
            <person name="Paranjpe S.S."/>
            <person name="van Kruijsbergen I."/>
            <person name="Shu S."/>
            <person name="Carlson J."/>
            <person name="Kinoshita T."/>
            <person name="Ohta Y."/>
            <person name="Mawaribuchi S."/>
            <person name="Jenkins J."/>
            <person name="Grimwood J."/>
            <person name="Schmutz J."/>
            <person name="Mitros T."/>
            <person name="Mozaffari S.V."/>
            <person name="Suzuki Y."/>
            <person name="Haramoto Y."/>
            <person name="Yamamoto T.S."/>
            <person name="Takagi C."/>
            <person name="Heald R."/>
            <person name="Miller K."/>
            <person name="Haudenschild C."/>
            <person name="Kitzman J."/>
            <person name="Nakayama T."/>
            <person name="Izutsu Y."/>
            <person name="Robert J."/>
            <person name="Fortriede J."/>
            <person name="Burns K."/>
            <person name="Lotay V."/>
            <person name="Karimi K."/>
            <person name="Yasuoka Y."/>
            <person name="Dichmann D.S."/>
            <person name="Flajnik M.F."/>
            <person name="Houston D.W."/>
            <person name="Shendure J."/>
            <person name="DuPasquier L."/>
            <person name="Vize P.D."/>
            <person name="Zorn A.M."/>
            <person name="Ito M."/>
            <person name="Marcotte E.M."/>
            <person name="Wallingford J.B."/>
            <person name="Ito Y."/>
            <person name="Asashima M."/>
            <person name="Ueno N."/>
            <person name="Matsuda Y."/>
            <person name="Veenstra G.J."/>
            <person name="Fujiyama A."/>
            <person name="Harland R.M."/>
            <person name="Taira M."/>
            <person name="Rokhsar D.S."/>
        </authorList>
    </citation>
    <scope>NUCLEOTIDE SEQUENCE [LARGE SCALE GENOMIC DNA]</scope>
    <source>
        <strain evidence="2">J</strain>
    </source>
</reference>
<organism evidence="1 2">
    <name type="scientific">Xenopus laevis</name>
    <name type="common">African clawed frog</name>
    <dbReference type="NCBI Taxonomy" id="8355"/>
    <lineage>
        <taxon>Eukaryota</taxon>
        <taxon>Metazoa</taxon>
        <taxon>Chordata</taxon>
        <taxon>Craniata</taxon>
        <taxon>Vertebrata</taxon>
        <taxon>Euteleostomi</taxon>
        <taxon>Amphibia</taxon>
        <taxon>Batrachia</taxon>
        <taxon>Anura</taxon>
        <taxon>Pipoidea</taxon>
        <taxon>Pipidae</taxon>
        <taxon>Xenopodinae</taxon>
        <taxon>Xenopus</taxon>
        <taxon>Xenopus</taxon>
    </lineage>
</organism>
<dbReference type="AlphaFoldDB" id="A0A974CEE0"/>
<evidence type="ECO:0000313" key="1">
    <source>
        <dbReference type="EMBL" id="OCT71121.1"/>
    </source>
</evidence>
<accession>A0A974CEE0</accession>